<keyword evidence="3" id="KW-1185">Reference proteome</keyword>
<name>A0A9P7JSQ9_9AGAM</name>
<accession>A0A9P7JSQ9</accession>
<proteinExistence type="predicted"/>
<dbReference type="AlphaFoldDB" id="A0A9P7JSQ9"/>
<evidence type="ECO:0000313" key="2">
    <source>
        <dbReference type="EMBL" id="KAG2105844.1"/>
    </source>
</evidence>
<dbReference type="Proteomes" id="UP000823399">
    <property type="component" value="Unassembled WGS sequence"/>
</dbReference>
<feature type="compositionally biased region" description="Low complexity" evidence="1">
    <location>
        <begin position="126"/>
        <end position="153"/>
    </location>
</feature>
<comment type="caution">
    <text evidence="2">The sequence shown here is derived from an EMBL/GenBank/DDBJ whole genome shotgun (WGS) entry which is preliminary data.</text>
</comment>
<dbReference type="RefSeq" id="XP_041291400.1">
    <property type="nucleotide sequence ID" value="XM_041444118.1"/>
</dbReference>
<feature type="region of interest" description="Disordered" evidence="1">
    <location>
        <begin position="116"/>
        <end position="154"/>
    </location>
</feature>
<dbReference type="OrthoDB" id="2640494at2759"/>
<evidence type="ECO:0000313" key="3">
    <source>
        <dbReference type="Proteomes" id="UP000823399"/>
    </source>
</evidence>
<sequence>MPDVFGISDLYDIANGIRSMSINNTNELEANLVMDLARVRWDIFRAEKALADCVVQEREIMANLSKHQSDVLKKKLDKADIGLGAAIPQVHRAGSICISIASKYRLINRRPPIQAPQIPPGFFDNTQLSSSQTQPTTTTPAQGTSAGATGATTMQPPPIPLWARFVLFLCCASPPHTNGH</sequence>
<dbReference type="GeneID" id="64706377"/>
<dbReference type="EMBL" id="JABBWM010000037">
    <property type="protein sequence ID" value="KAG2105844.1"/>
    <property type="molecule type" value="Genomic_DNA"/>
</dbReference>
<organism evidence="2 3">
    <name type="scientific">Suillus discolor</name>
    <dbReference type="NCBI Taxonomy" id="1912936"/>
    <lineage>
        <taxon>Eukaryota</taxon>
        <taxon>Fungi</taxon>
        <taxon>Dikarya</taxon>
        <taxon>Basidiomycota</taxon>
        <taxon>Agaricomycotina</taxon>
        <taxon>Agaricomycetes</taxon>
        <taxon>Agaricomycetidae</taxon>
        <taxon>Boletales</taxon>
        <taxon>Suillineae</taxon>
        <taxon>Suillaceae</taxon>
        <taxon>Suillus</taxon>
    </lineage>
</organism>
<reference evidence="2" key="1">
    <citation type="journal article" date="2020" name="New Phytol.">
        <title>Comparative genomics reveals dynamic genome evolution in host specialist ectomycorrhizal fungi.</title>
        <authorList>
            <person name="Lofgren L.A."/>
            <person name="Nguyen N.H."/>
            <person name="Vilgalys R."/>
            <person name="Ruytinx J."/>
            <person name="Liao H.L."/>
            <person name="Branco S."/>
            <person name="Kuo A."/>
            <person name="LaButti K."/>
            <person name="Lipzen A."/>
            <person name="Andreopoulos W."/>
            <person name="Pangilinan J."/>
            <person name="Riley R."/>
            <person name="Hundley H."/>
            <person name="Na H."/>
            <person name="Barry K."/>
            <person name="Grigoriev I.V."/>
            <person name="Stajich J.E."/>
            <person name="Kennedy P.G."/>
        </authorList>
    </citation>
    <scope>NUCLEOTIDE SEQUENCE</scope>
    <source>
        <strain evidence="2">FC423</strain>
    </source>
</reference>
<protein>
    <submittedName>
        <fullName evidence="2">Uncharacterized protein</fullName>
    </submittedName>
</protein>
<gene>
    <name evidence="2" type="ORF">F5147DRAFT_838027</name>
</gene>
<evidence type="ECO:0000256" key="1">
    <source>
        <dbReference type="SAM" id="MobiDB-lite"/>
    </source>
</evidence>